<dbReference type="RefSeq" id="XP_005109661.1">
    <property type="nucleotide sequence ID" value="XM_005109604.1"/>
</dbReference>
<keyword evidence="7" id="KW-1185">Reference proteome</keyword>
<feature type="transmembrane region" description="Helical" evidence="5">
    <location>
        <begin position="73"/>
        <end position="101"/>
    </location>
</feature>
<feature type="transmembrane region" description="Helical" evidence="5">
    <location>
        <begin position="37"/>
        <end position="61"/>
    </location>
</feature>
<feature type="transmembrane region" description="Helical" evidence="5">
    <location>
        <begin position="211"/>
        <end position="232"/>
    </location>
</feature>
<protein>
    <submittedName>
        <fullName evidence="8">Uncharacterized protein LOC101851448</fullName>
    </submittedName>
</protein>
<evidence type="ECO:0000313" key="8">
    <source>
        <dbReference type="RefSeq" id="XP_005109661.1"/>
    </source>
</evidence>
<dbReference type="SUPFAM" id="SSF81321">
    <property type="entry name" value="Family A G protein-coupled receptor-like"/>
    <property type="match status" value="1"/>
</dbReference>
<evidence type="ECO:0000259" key="6">
    <source>
        <dbReference type="PROSITE" id="PS50262"/>
    </source>
</evidence>
<feature type="transmembrane region" description="Helical" evidence="5">
    <location>
        <begin position="153"/>
        <end position="177"/>
    </location>
</feature>
<dbReference type="InterPro" id="IPR019430">
    <property type="entry name" value="7TM_GPCR_serpentine_rcpt_Srx"/>
</dbReference>
<dbReference type="PROSITE" id="PS50262">
    <property type="entry name" value="G_PROTEIN_RECEP_F1_2"/>
    <property type="match status" value="1"/>
</dbReference>
<evidence type="ECO:0000313" key="7">
    <source>
        <dbReference type="Proteomes" id="UP000694888"/>
    </source>
</evidence>
<comment type="subcellular location">
    <subcellularLocation>
        <location evidence="1">Membrane</location>
    </subcellularLocation>
</comment>
<sequence length="306" mass="34057">MTTDMSTLTTDLTPDLTSTTDSQDSILTPHQYNAIKWSLVALQVLVCLFGLVTNIVNIIVFGKMGVAESAVSLTLFSLAVADLGFLVTYFIFLLITVALAFELDLIYHQSLSISVWSFLYKISTAITVYLSLQKMFCVAIPFTFKNVFTLRRTVEVLMLTTVIIAGFYVPMFASYYIGEFKDPLNNTTRRALAQSPSYRGYRDIQEIAMEYVLPFSAQIIVIICLVVLVTKLSRASNFRRRNATTKTTDEDSANSGASGLSGKELQAVQAVVLVSAMFVTCNLPPMCSTLAMMVEPEYYQFGSYFR</sequence>
<evidence type="ECO:0000256" key="5">
    <source>
        <dbReference type="SAM" id="Phobius"/>
    </source>
</evidence>
<evidence type="ECO:0000256" key="4">
    <source>
        <dbReference type="ARBA" id="ARBA00023136"/>
    </source>
</evidence>
<dbReference type="Proteomes" id="UP000694888">
    <property type="component" value="Unplaced"/>
</dbReference>
<evidence type="ECO:0000256" key="2">
    <source>
        <dbReference type="ARBA" id="ARBA00022692"/>
    </source>
</evidence>
<organism evidence="7 8">
    <name type="scientific">Aplysia californica</name>
    <name type="common">California sea hare</name>
    <dbReference type="NCBI Taxonomy" id="6500"/>
    <lineage>
        <taxon>Eukaryota</taxon>
        <taxon>Metazoa</taxon>
        <taxon>Spiralia</taxon>
        <taxon>Lophotrochozoa</taxon>
        <taxon>Mollusca</taxon>
        <taxon>Gastropoda</taxon>
        <taxon>Heterobranchia</taxon>
        <taxon>Euthyneura</taxon>
        <taxon>Tectipleura</taxon>
        <taxon>Aplysiida</taxon>
        <taxon>Aplysioidea</taxon>
        <taxon>Aplysiidae</taxon>
        <taxon>Aplysia</taxon>
    </lineage>
</organism>
<evidence type="ECO:0000256" key="3">
    <source>
        <dbReference type="ARBA" id="ARBA00022989"/>
    </source>
</evidence>
<keyword evidence="2 5" id="KW-0812">Transmembrane</keyword>
<dbReference type="InterPro" id="IPR017452">
    <property type="entry name" value="GPCR_Rhodpsn_7TM"/>
</dbReference>
<gene>
    <name evidence="8" type="primary">LOC101851448</name>
</gene>
<feature type="transmembrane region" description="Helical" evidence="5">
    <location>
        <begin position="113"/>
        <end position="132"/>
    </location>
</feature>
<proteinExistence type="predicted"/>
<dbReference type="Pfam" id="PF10328">
    <property type="entry name" value="7TM_GPCR_Srx"/>
    <property type="match status" value="1"/>
</dbReference>
<keyword evidence="4 5" id="KW-0472">Membrane</keyword>
<dbReference type="InterPro" id="IPR052954">
    <property type="entry name" value="GPCR-Ligand_Int"/>
</dbReference>
<evidence type="ECO:0000256" key="1">
    <source>
        <dbReference type="ARBA" id="ARBA00004370"/>
    </source>
</evidence>
<name>A0ABM0K669_APLCA</name>
<dbReference type="Gene3D" id="1.20.1070.10">
    <property type="entry name" value="Rhodopsin 7-helix transmembrane proteins"/>
    <property type="match status" value="1"/>
</dbReference>
<feature type="domain" description="G-protein coupled receptors family 1 profile" evidence="6">
    <location>
        <begin position="53"/>
        <end position="306"/>
    </location>
</feature>
<dbReference type="GeneID" id="101851448"/>
<dbReference type="PANTHER" id="PTHR46641">
    <property type="entry name" value="FMRFAMIDE RECEPTOR-RELATED"/>
    <property type="match status" value="1"/>
</dbReference>
<reference evidence="8" key="1">
    <citation type="submission" date="2025-08" db="UniProtKB">
        <authorList>
            <consortium name="RefSeq"/>
        </authorList>
    </citation>
    <scope>IDENTIFICATION</scope>
</reference>
<accession>A0ABM0K669</accession>
<keyword evidence="3 5" id="KW-1133">Transmembrane helix</keyword>
<dbReference type="PANTHER" id="PTHR46641:SF18">
    <property type="entry name" value="G-PROTEIN COUPLED RECEPTORS FAMILY 1 PROFILE DOMAIN-CONTAINING PROTEIN"/>
    <property type="match status" value="1"/>
</dbReference>